<feature type="chain" id="PRO_5007879380" evidence="5">
    <location>
        <begin position="22"/>
        <end position="382"/>
    </location>
</feature>
<dbReference type="InterPro" id="IPR021109">
    <property type="entry name" value="Peptidase_aspartic_dom_sf"/>
</dbReference>
<accession>A0A166S7H1</accession>
<dbReference type="AlphaFoldDB" id="A0A166S7H1"/>
<evidence type="ECO:0000256" key="3">
    <source>
        <dbReference type="PIRSR" id="PIRSR601461-1"/>
    </source>
</evidence>
<feature type="domain" description="Peptidase A1" evidence="6">
    <location>
        <begin position="73"/>
        <end position="379"/>
    </location>
</feature>
<feature type="active site" evidence="3">
    <location>
        <position position="267"/>
    </location>
</feature>
<evidence type="ECO:0000313" key="7">
    <source>
        <dbReference type="EMBL" id="KZP29103.1"/>
    </source>
</evidence>
<dbReference type="CDD" id="cd05471">
    <property type="entry name" value="pepsin_like"/>
    <property type="match status" value="1"/>
</dbReference>
<keyword evidence="4" id="KW-0378">Hydrolase</keyword>
<evidence type="ECO:0000256" key="5">
    <source>
        <dbReference type="SAM" id="SignalP"/>
    </source>
</evidence>
<dbReference type="EMBL" id="KV417500">
    <property type="protein sequence ID" value="KZP29103.1"/>
    <property type="molecule type" value="Genomic_DNA"/>
</dbReference>
<dbReference type="PROSITE" id="PS51767">
    <property type="entry name" value="PEPTIDASE_A1"/>
    <property type="match status" value="1"/>
</dbReference>
<comment type="similarity">
    <text evidence="1 4">Belongs to the peptidase A1 family.</text>
</comment>
<dbReference type="InterPro" id="IPR033121">
    <property type="entry name" value="PEPTIDASE_A1"/>
</dbReference>
<dbReference type="Pfam" id="PF00026">
    <property type="entry name" value="Asp"/>
    <property type="match status" value="1"/>
</dbReference>
<dbReference type="GO" id="GO:0004190">
    <property type="term" value="F:aspartic-type endopeptidase activity"/>
    <property type="evidence" value="ECO:0007669"/>
    <property type="project" value="UniProtKB-KW"/>
</dbReference>
<keyword evidence="8" id="KW-1185">Reference proteome</keyword>
<keyword evidence="2 4" id="KW-0064">Aspartyl protease</keyword>
<reference evidence="7 8" key="1">
    <citation type="journal article" date="2016" name="Mol. Biol. Evol.">
        <title>Comparative Genomics of Early-Diverging Mushroom-Forming Fungi Provides Insights into the Origins of Lignocellulose Decay Capabilities.</title>
        <authorList>
            <person name="Nagy L.G."/>
            <person name="Riley R."/>
            <person name="Tritt A."/>
            <person name="Adam C."/>
            <person name="Daum C."/>
            <person name="Floudas D."/>
            <person name="Sun H."/>
            <person name="Yadav J.S."/>
            <person name="Pangilinan J."/>
            <person name="Larsson K.H."/>
            <person name="Matsuura K."/>
            <person name="Barry K."/>
            <person name="Labutti K."/>
            <person name="Kuo R."/>
            <person name="Ohm R.A."/>
            <person name="Bhattacharya S.S."/>
            <person name="Shirouzu T."/>
            <person name="Yoshinaga Y."/>
            <person name="Martin F.M."/>
            <person name="Grigoriev I.V."/>
            <person name="Hibbett D.S."/>
        </authorList>
    </citation>
    <scope>NUCLEOTIDE SEQUENCE [LARGE SCALE GENOMIC DNA]</scope>
    <source>
        <strain evidence="7 8">CBS 109695</strain>
    </source>
</reference>
<dbReference type="SUPFAM" id="SSF50630">
    <property type="entry name" value="Acid proteases"/>
    <property type="match status" value="1"/>
</dbReference>
<dbReference type="PROSITE" id="PS00141">
    <property type="entry name" value="ASP_PROTEASE"/>
    <property type="match status" value="2"/>
</dbReference>
<dbReference type="PRINTS" id="PR00792">
    <property type="entry name" value="PEPSIN"/>
</dbReference>
<evidence type="ECO:0000259" key="6">
    <source>
        <dbReference type="PROSITE" id="PS51767"/>
    </source>
</evidence>
<gene>
    <name evidence="7" type="ORF">FIBSPDRAFT_778980</name>
</gene>
<protein>
    <submittedName>
        <fullName evidence="7">Acid protease</fullName>
    </submittedName>
</protein>
<name>A0A166S7H1_9AGAM</name>
<keyword evidence="4 7" id="KW-0645">Protease</keyword>
<proteinExistence type="inferred from homology"/>
<dbReference type="Proteomes" id="UP000076532">
    <property type="component" value="Unassembled WGS sequence"/>
</dbReference>
<dbReference type="PANTHER" id="PTHR47966:SF51">
    <property type="entry name" value="BETA-SITE APP-CLEAVING ENZYME, ISOFORM A-RELATED"/>
    <property type="match status" value="1"/>
</dbReference>
<evidence type="ECO:0000256" key="4">
    <source>
        <dbReference type="RuleBase" id="RU000454"/>
    </source>
</evidence>
<dbReference type="STRING" id="436010.A0A166S7H1"/>
<feature type="active site" evidence="3">
    <location>
        <position position="89"/>
    </location>
</feature>
<evidence type="ECO:0000313" key="8">
    <source>
        <dbReference type="Proteomes" id="UP000076532"/>
    </source>
</evidence>
<evidence type="ECO:0000256" key="1">
    <source>
        <dbReference type="ARBA" id="ARBA00007447"/>
    </source>
</evidence>
<dbReference type="Gene3D" id="2.40.70.10">
    <property type="entry name" value="Acid Proteases"/>
    <property type="match status" value="2"/>
</dbReference>
<dbReference type="OrthoDB" id="660550at2759"/>
<sequence>MFNVKALTSAIIVSFAVSALAGPVARESFTTHPITKKIGKSIAQTVAKDQARLSKYNGAASSSATVTNDVDSYIAQVTVGSQTFNLIVDSGSSNTWVGANTKYTGSGTNTGNSVSVSYGSGSFKGTEYTDSVAIGSATVSSQSIGVASSSTGFTGVDGIVGFGPVDLTQSTVDGETTVPTFLDNLSSAGTISSEVLGVSFAPESGSSNDSANGELTFGGTDSSKYTGSITYVPKSTSADFGPYWGVGVSSIDLGSTNLAASGDAIVDTGTTLILIPTAAYTKFLAAAGGTTDSATGLARFATAPTDTFSFTVGGTQLALTPAQYLVPSAQYANQGISGSDSYSWIGDGGASGVDFIIGQKFLENYYSVFDTTNSQVGFATAA</sequence>
<dbReference type="GO" id="GO:0006508">
    <property type="term" value="P:proteolysis"/>
    <property type="evidence" value="ECO:0007669"/>
    <property type="project" value="UniProtKB-KW"/>
</dbReference>
<dbReference type="InterPro" id="IPR001969">
    <property type="entry name" value="Aspartic_peptidase_AS"/>
</dbReference>
<evidence type="ECO:0000256" key="2">
    <source>
        <dbReference type="ARBA" id="ARBA00022750"/>
    </source>
</evidence>
<feature type="signal peptide" evidence="5">
    <location>
        <begin position="1"/>
        <end position="21"/>
    </location>
</feature>
<dbReference type="InterPro" id="IPR034164">
    <property type="entry name" value="Pepsin-like_dom"/>
</dbReference>
<dbReference type="PANTHER" id="PTHR47966">
    <property type="entry name" value="BETA-SITE APP-CLEAVING ENZYME, ISOFORM A-RELATED"/>
    <property type="match status" value="1"/>
</dbReference>
<dbReference type="InterPro" id="IPR001461">
    <property type="entry name" value="Aspartic_peptidase_A1"/>
</dbReference>
<organism evidence="7 8">
    <name type="scientific">Athelia psychrophila</name>
    <dbReference type="NCBI Taxonomy" id="1759441"/>
    <lineage>
        <taxon>Eukaryota</taxon>
        <taxon>Fungi</taxon>
        <taxon>Dikarya</taxon>
        <taxon>Basidiomycota</taxon>
        <taxon>Agaricomycotina</taxon>
        <taxon>Agaricomycetes</taxon>
        <taxon>Agaricomycetidae</taxon>
        <taxon>Atheliales</taxon>
        <taxon>Atheliaceae</taxon>
        <taxon>Athelia</taxon>
    </lineage>
</organism>
<keyword evidence="5" id="KW-0732">Signal</keyword>